<reference evidence="1" key="2">
    <citation type="submission" date="2020-11" db="EMBL/GenBank/DDBJ databases">
        <authorList>
            <person name="McCartney M.A."/>
            <person name="Auch B."/>
            <person name="Kono T."/>
            <person name="Mallez S."/>
            <person name="Becker A."/>
            <person name="Gohl D.M."/>
            <person name="Silverstein K.A.T."/>
            <person name="Koren S."/>
            <person name="Bechman K.B."/>
            <person name="Herman A."/>
            <person name="Abrahante J.E."/>
            <person name="Garbe J."/>
        </authorList>
    </citation>
    <scope>NUCLEOTIDE SEQUENCE</scope>
    <source>
        <strain evidence="1">Duluth1</strain>
        <tissue evidence="1">Whole animal</tissue>
    </source>
</reference>
<accession>A0A9D4EZ95</accession>
<sequence>MSRYSRTPFNQRPFIDLPMCLYRQTSMDSNRCNKVKDHSKDEEDYMNLRLGTPQSLAGDMSVENRTYGKTHLAQKSIDTELEQGSINITIAQTSTKTPFAARSGKRALLQDEEGDYVQMNVPRKPAKHMYENLQIGLNQSKEMKGEMKGDEYVLYLEFYYLSCKFIYVQSFK</sequence>
<gene>
    <name evidence="1" type="ORF">DPMN_167133</name>
</gene>
<dbReference type="EMBL" id="JAIWYP010000008">
    <property type="protein sequence ID" value="KAH3788967.1"/>
    <property type="molecule type" value="Genomic_DNA"/>
</dbReference>
<comment type="caution">
    <text evidence="1">The sequence shown here is derived from an EMBL/GenBank/DDBJ whole genome shotgun (WGS) entry which is preliminary data.</text>
</comment>
<evidence type="ECO:0000313" key="1">
    <source>
        <dbReference type="EMBL" id="KAH3788967.1"/>
    </source>
</evidence>
<dbReference type="Proteomes" id="UP000828390">
    <property type="component" value="Unassembled WGS sequence"/>
</dbReference>
<protein>
    <submittedName>
        <fullName evidence="1">Uncharacterized protein</fullName>
    </submittedName>
</protein>
<reference evidence="1" key="1">
    <citation type="journal article" date="2019" name="bioRxiv">
        <title>The Genome of the Zebra Mussel, Dreissena polymorpha: A Resource for Invasive Species Research.</title>
        <authorList>
            <person name="McCartney M.A."/>
            <person name="Auch B."/>
            <person name="Kono T."/>
            <person name="Mallez S."/>
            <person name="Zhang Y."/>
            <person name="Obille A."/>
            <person name="Becker A."/>
            <person name="Abrahante J.E."/>
            <person name="Garbe J."/>
            <person name="Badalamenti J.P."/>
            <person name="Herman A."/>
            <person name="Mangelson H."/>
            <person name="Liachko I."/>
            <person name="Sullivan S."/>
            <person name="Sone E.D."/>
            <person name="Koren S."/>
            <person name="Silverstein K.A.T."/>
            <person name="Beckman K.B."/>
            <person name="Gohl D.M."/>
        </authorList>
    </citation>
    <scope>NUCLEOTIDE SEQUENCE</scope>
    <source>
        <strain evidence="1">Duluth1</strain>
        <tissue evidence="1">Whole animal</tissue>
    </source>
</reference>
<organism evidence="1 2">
    <name type="scientific">Dreissena polymorpha</name>
    <name type="common">Zebra mussel</name>
    <name type="synonym">Mytilus polymorpha</name>
    <dbReference type="NCBI Taxonomy" id="45954"/>
    <lineage>
        <taxon>Eukaryota</taxon>
        <taxon>Metazoa</taxon>
        <taxon>Spiralia</taxon>
        <taxon>Lophotrochozoa</taxon>
        <taxon>Mollusca</taxon>
        <taxon>Bivalvia</taxon>
        <taxon>Autobranchia</taxon>
        <taxon>Heteroconchia</taxon>
        <taxon>Euheterodonta</taxon>
        <taxon>Imparidentia</taxon>
        <taxon>Neoheterodontei</taxon>
        <taxon>Myida</taxon>
        <taxon>Dreissenoidea</taxon>
        <taxon>Dreissenidae</taxon>
        <taxon>Dreissena</taxon>
    </lineage>
</organism>
<dbReference type="AlphaFoldDB" id="A0A9D4EZ95"/>
<name>A0A9D4EZ95_DREPO</name>
<proteinExistence type="predicted"/>
<evidence type="ECO:0000313" key="2">
    <source>
        <dbReference type="Proteomes" id="UP000828390"/>
    </source>
</evidence>
<keyword evidence="2" id="KW-1185">Reference proteome</keyword>